<keyword evidence="7" id="KW-0336">GPI-anchor</keyword>
<evidence type="ECO:0000256" key="1">
    <source>
        <dbReference type="ARBA" id="ARBA00004609"/>
    </source>
</evidence>
<evidence type="ECO:0000256" key="12">
    <source>
        <dbReference type="ARBA" id="ARBA00023157"/>
    </source>
</evidence>
<evidence type="ECO:0000256" key="5">
    <source>
        <dbReference type="ARBA" id="ARBA00022525"/>
    </source>
</evidence>
<comment type="subcellular location">
    <subcellularLocation>
        <location evidence="1">Cell membrane</location>
        <topology evidence="1">Lipid-anchor</topology>
        <topology evidence="1">GPI-anchor</topology>
    </subcellularLocation>
    <subcellularLocation>
        <location evidence="2">Secreted</location>
    </subcellularLocation>
</comment>
<dbReference type="InterPro" id="IPR051735">
    <property type="entry name" value="CFEM_domain"/>
</dbReference>
<keyword evidence="6 15" id="KW-0349">Heme</keyword>
<keyword evidence="5" id="KW-0964">Secreted</keyword>
<dbReference type="PANTHER" id="PTHR37928">
    <property type="entry name" value="CFEM DOMAIN PROTEIN (AFU_ORTHOLOGUE AFUA_6G14090)"/>
    <property type="match status" value="1"/>
</dbReference>
<keyword evidence="11" id="KW-0472">Membrane</keyword>
<keyword evidence="12 15" id="KW-1015">Disulfide bond</keyword>
<dbReference type="STRING" id="5466.A0A4R8QT72"/>
<dbReference type="GO" id="GO:0098552">
    <property type="term" value="C:side of membrane"/>
    <property type="evidence" value="ECO:0007669"/>
    <property type="project" value="UniProtKB-KW"/>
</dbReference>
<keyword evidence="9 17" id="KW-0732">Signal</keyword>
<feature type="compositionally biased region" description="Polar residues" evidence="16">
    <location>
        <begin position="160"/>
        <end position="170"/>
    </location>
</feature>
<protein>
    <recommendedName>
        <fullName evidence="18">CFEM domain-containing protein</fullName>
    </recommendedName>
</protein>
<feature type="disulfide bond" evidence="15">
    <location>
        <begin position="40"/>
        <end position="47"/>
    </location>
</feature>
<dbReference type="PANTHER" id="PTHR37928:SF2">
    <property type="entry name" value="GPI ANCHORED CFEM DOMAIN PROTEIN (AFU_ORTHOLOGUE AFUA_6G10580)"/>
    <property type="match status" value="1"/>
</dbReference>
<evidence type="ECO:0000256" key="15">
    <source>
        <dbReference type="PROSITE-ProRule" id="PRU01356"/>
    </source>
</evidence>
<evidence type="ECO:0000256" key="14">
    <source>
        <dbReference type="ARBA" id="ARBA00023288"/>
    </source>
</evidence>
<dbReference type="InterPro" id="IPR008427">
    <property type="entry name" value="Extracellular_membr_CFEM_dom"/>
</dbReference>
<comment type="similarity">
    <text evidence="3">Belongs to the RBT5 family.</text>
</comment>
<evidence type="ECO:0000256" key="9">
    <source>
        <dbReference type="ARBA" id="ARBA00022729"/>
    </source>
</evidence>
<accession>A0A4R8QT72</accession>
<evidence type="ECO:0000256" key="6">
    <source>
        <dbReference type="ARBA" id="ARBA00022617"/>
    </source>
</evidence>
<keyword evidence="13" id="KW-0325">Glycoprotein</keyword>
<keyword evidence="8 15" id="KW-0479">Metal-binding</keyword>
<evidence type="ECO:0000313" key="20">
    <source>
        <dbReference type="Proteomes" id="UP000295703"/>
    </source>
</evidence>
<evidence type="ECO:0000256" key="2">
    <source>
        <dbReference type="ARBA" id="ARBA00004613"/>
    </source>
</evidence>
<dbReference type="GO" id="GO:0046872">
    <property type="term" value="F:metal ion binding"/>
    <property type="evidence" value="ECO:0007669"/>
    <property type="project" value="UniProtKB-UniRule"/>
</dbReference>
<keyword evidence="20" id="KW-1185">Reference proteome</keyword>
<evidence type="ECO:0000256" key="17">
    <source>
        <dbReference type="SAM" id="SignalP"/>
    </source>
</evidence>
<feature type="region of interest" description="Disordered" evidence="16">
    <location>
        <begin position="142"/>
        <end position="170"/>
    </location>
</feature>
<dbReference type="EMBL" id="RYZW01000218">
    <property type="protein sequence ID" value="TDZ37653.1"/>
    <property type="molecule type" value="Genomic_DNA"/>
</dbReference>
<feature type="binding site" description="axial binding residue" evidence="15">
    <location>
        <position position="44"/>
    </location>
    <ligand>
        <name>heme</name>
        <dbReference type="ChEBI" id="CHEBI:30413"/>
    </ligand>
    <ligandPart>
        <name>Fe</name>
        <dbReference type="ChEBI" id="CHEBI:18248"/>
    </ligandPart>
</feature>
<evidence type="ECO:0000256" key="16">
    <source>
        <dbReference type="SAM" id="MobiDB-lite"/>
    </source>
</evidence>
<name>A0A4R8QT72_COLTR</name>
<evidence type="ECO:0000313" key="19">
    <source>
        <dbReference type="EMBL" id="TDZ37653.1"/>
    </source>
</evidence>
<organism evidence="19 20">
    <name type="scientific">Colletotrichum trifolii</name>
    <dbReference type="NCBI Taxonomy" id="5466"/>
    <lineage>
        <taxon>Eukaryota</taxon>
        <taxon>Fungi</taxon>
        <taxon>Dikarya</taxon>
        <taxon>Ascomycota</taxon>
        <taxon>Pezizomycotina</taxon>
        <taxon>Sordariomycetes</taxon>
        <taxon>Hypocreomycetidae</taxon>
        <taxon>Glomerellales</taxon>
        <taxon>Glomerellaceae</taxon>
        <taxon>Colletotrichum</taxon>
        <taxon>Colletotrichum orbiculare species complex</taxon>
    </lineage>
</organism>
<evidence type="ECO:0000256" key="13">
    <source>
        <dbReference type="ARBA" id="ARBA00023180"/>
    </source>
</evidence>
<keyword evidence="4" id="KW-1003">Cell membrane</keyword>
<proteinExistence type="inferred from homology"/>
<keyword evidence="14" id="KW-0449">Lipoprotein</keyword>
<evidence type="ECO:0000259" key="18">
    <source>
        <dbReference type="PROSITE" id="PS52012"/>
    </source>
</evidence>
<dbReference type="GO" id="GO:0005576">
    <property type="term" value="C:extracellular region"/>
    <property type="evidence" value="ECO:0007669"/>
    <property type="project" value="UniProtKB-SubCell"/>
</dbReference>
<feature type="domain" description="CFEM" evidence="18">
    <location>
        <begin position="1"/>
        <end position="113"/>
    </location>
</feature>
<dbReference type="Proteomes" id="UP000295703">
    <property type="component" value="Unassembled WGS sequence"/>
</dbReference>
<reference evidence="19 20" key="1">
    <citation type="submission" date="2018-12" db="EMBL/GenBank/DDBJ databases">
        <title>Genome sequence and assembly of Colletotrichum trifolii.</title>
        <authorList>
            <person name="Gan P."/>
            <person name="Shirasu K."/>
        </authorList>
    </citation>
    <scope>NUCLEOTIDE SEQUENCE [LARGE SCALE GENOMIC DNA]</scope>
    <source>
        <strain evidence="19 20">543-2</strain>
    </source>
</reference>
<evidence type="ECO:0000256" key="3">
    <source>
        <dbReference type="ARBA" id="ARBA00010031"/>
    </source>
</evidence>
<evidence type="ECO:0000256" key="7">
    <source>
        <dbReference type="ARBA" id="ARBA00022622"/>
    </source>
</evidence>
<comment type="caution">
    <text evidence="15">Lacks conserved residue(s) required for the propagation of feature annotation.</text>
</comment>
<dbReference type="Pfam" id="PF05730">
    <property type="entry name" value="CFEM"/>
    <property type="match status" value="1"/>
</dbReference>
<evidence type="ECO:0000256" key="10">
    <source>
        <dbReference type="ARBA" id="ARBA00023004"/>
    </source>
</evidence>
<feature type="chain" id="PRO_5020928984" description="CFEM domain-containing protein" evidence="17">
    <location>
        <begin position="17"/>
        <end position="197"/>
    </location>
</feature>
<evidence type="ECO:0000256" key="8">
    <source>
        <dbReference type="ARBA" id="ARBA00022723"/>
    </source>
</evidence>
<feature type="compositionally biased region" description="Low complexity" evidence="16">
    <location>
        <begin position="142"/>
        <end position="159"/>
    </location>
</feature>
<dbReference type="AlphaFoldDB" id="A0A4R8QT72"/>
<evidence type="ECO:0000256" key="11">
    <source>
        <dbReference type="ARBA" id="ARBA00023136"/>
    </source>
</evidence>
<sequence>MKYAVALAALAAVVAAQDPSIIPECARDCLLKATASASSCQAGDYACTCLPENKAAISNAATSCVVGACGVDKALNEVLPASDKLCAAAGAGSGAASSAAPSAPAAAPAPATSSAAASVSIPTSAPGSASLPVITGSVTPVPLPSVVTTTTTRPATTRASNGTATGSPASTSVVQAGAAGLGSIGGLAMLVLGALAL</sequence>
<dbReference type="GO" id="GO:0005886">
    <property type="term" value="C:plasma membrane"/>
    <property type="evidence" value="ECO:0007669"/>
    <property type="project" value="UniProtKB-SubCell"/>
</dbReference>
<feature type="signal peptide" evidence="17">
    <location>
        <begin position="1"/>
        <end position="16"/>
    </location>
</feature>
<gene>
    <name evidence="19" type="ORF">CTRI78_v011058</name>
</gene>
<dbReference type="PROSITE" id="PS52012">
    <property type="entry name" value="CFEM"/>
    <property type="match status" value="1"/>
</dbReference>
<evidence type="ECO:0000256" key="4">
    <source>
        <dbReference type="ARBA" id="ARBA00022475"/>
    </source>
</evidence>
<comment type="caution">
    <text evidence="19">The sequence shown here is derived from an EMBL/GenBank/DDBJ whole genome shotgun (WGS) entry which is preliminary data.</text>
</comment>
<keyword evidence="10 15" id="KW-0408">Iron</keyword>